<keyword evidence="2" id="KW-0677">Repeat</keyword>
<dbReference type="FunCoup" id="C5DDL0">
    <property type="interactions" value="256"/>
</dbReference>
<dbReference type="InterPro" id="IPR015943">
    <property type="entry name" value="WD40/YVTN_repeat-like_dom_sf"/>
</dbReference>
<dbReference type="eggNOG" id="KOG0305">
    <property type="taxonomic scope" value="Eukaryota"/>
</dbReference>
<dbReference type="PANTHER" id="PTHR19918">
    <property type="entry name" value="CELL DIVISION CYCLE 20 CDC20 FIZZY -RELATED"/>
    <property type="match status" value="1"/>
</dbReference>
<dbReference type="GeneID" id="8291168"/>
<dbReference type="GO" id="GO:0010997">
    <property type="term" value="F:anaphase-promoting complex binding"/>
    <property type="evidence" value="ECO:0007669"/>
    <property type="project" value="InterPro"/>
</dbReference>
<dbReference type="GO" id="GO:1905786">
    <property type="term" value="P:positive regulation of anaphase-promoting complex-dependent catabolic process"/>
    <property type="evidence" value="ECO:0007669"/>
    <property type="project" value="TreeGrafter"/>
</dbReference>
<dbReference type="Pfam" id="PF00400">
    <property type="entry name" value="WD40"/>
    <property type="match status" value="3"/>
</dbReference>
<dbReference type="Gene3D" id="2.130.10.10">
    <property type="entry name" value="YVTN repeat-like/Quinoprotein amine dehydrogenase"/>
    <property type="match status" value="1"/>
</dbReference>
<keyword evidence="1" id="KW-0853">WD repeat</keyword>
<dbReference type="InterPro" id="IPR001680">
    <property type="entry name" value="WD40_rpt"/>
</dbReference>
<keyword evidence="5" id="KW-1185">Reference proteome</keyword>
<dbReference type="GO" id="GO:1990757">
    <property type="term" value="F:ubiquitin ligase activator activity"/>
    <property type="evidence" value="ECO:0007669"/>
    <property type="project" value="TreeGrafter"/>
</dbReference>
<name>C5DDL0_LACTC</name>
<dbReference type="InterPro" id="IPR036322">
    <property type="entry name" value="WD40_repeat_dom_sf"/>
</dbReference>
<dbReference type="SUPFAM" id="SSF50978">
    <property type="entry name" value="WD40 repeat-like"/>
    <property type="match status" value="1"/>
</dbReference>
<dbReference type="SMART" id="SM00320">
    <property type="entry name" value="WD40"/>
    <property type="match status" value="4"/>
</dbReference>
<dbReference type="HOGENOM" id="CLU_014831_3_3_1"/>
<dbReference type="GO" id="GO:0005680">
    <property type="term" value="C:anaphase-promoting complex"/>
    <property type="evidence" value="ECO:0007669"/>
    <property type="project" value="TreeGrafter"/>
</dbReference>
<dbReference type="PANTHER" id="PTHR19918:SF5">
    <property type="entry name" value="MEIOSIS-SPECIFIC APC_C ACTIVATOR PROTEIN AMA1"/>
    <property type="match status" value="1"/>
</dbReference>
<dbReference type="InParanoid" id="C5DDL0"/>
<dbReference type="RefSeq" id="XP_002552309.1">
    <property type="nucleotide sequence ID" value="XM_002552263.1"/>
</dbReference>
<dbReference type="STRING" id="559295.C5DDL0"/>
<organism evidence="4 5">
    <name type="scientific">Lachancea thermotolerans (strain ATCC 56472 / CBS 6340 / NRRL Y-8284)</name>
    <name type="common">Yeast</name>
    <name type="synonym">Kluyveromyces thermotolerans</name>
    <dbReference type="NCBI Taxonomy" id="559295"/>
    <lineage>
        <taxon>Eukaryota</taxon>
        <taxon>Fungi</taxon>
        <taxon>Dikarya</taxon>
        <taxon>Ascomycota</taxon>
        <taxon>Saccharomycotina</taxon>
        <taxon>Saccharomycetes</taxon>
        <taxon>Saccharomycetales</taxon>
        <taxon>Saccharomycetaceae</taxon>
        <taxon>Lachancea</taxon>
    </lineage>
</organism>
<evidence type="ECO:0000256" key="1">
    <source>
        <dbReference type="ARBA" id="ARBA00022574"/>
    </source>
</evidence>
<dbReference type="GO" id="GO:0031145">
    <property type="term" value="P:anaphase-promoting complex-dependent catabolic process"/>
    <property type="evidence" value="ECO:0007669"/>
    <property type="project" value="TreeGrafter"/>
</dbReference>
<gene>
    <name evidence="4" type="ordered locus">KLTH0C01848g</name>
</gene>
<dbReference type="EMBL" id="CU928167">
    <property type="protein sequence ID" value="CAR21871.1"/>
    <property type="molecule type" value="Genomic_DNA"/>
</dbReference>
<reference evidence="4 5" key="1">
    <citation type="journal article" date="2009" name="Genome Res.">
        <title>Comparative genomics of protoploid Saccharomycetaceae.</title>
        <authorList>
            <consortium name="The Genolevures Consortium"/>
            <person name="Souciet J.-L."/>
            <person name="Dujon B."/>
            <person name="Gaillardin C."/>
            <person name="Johnston M."/>
            <person name="Baret P.V."/>
            <person name="Cliften P."/>
            <person name="Sherman D.J."/>
            <person name="Weissenbach J."/>
            <person name="Westhof E."/>
            <person name="Wincker P."/>
            <person name="Jubin C."/>
            <person name="Poulain J."/>
            <person name="Barbe V."/>
            <person name="Segurens B."/>
            <person name="Artiguenave F."/>
            <person name="Anthouard V."/>
            <person name="Vacherie B."/>
            <person name="Val M.-E."/>
            <person name="Fulton R.S."/>
            <person name="Minx P."/>
            <person name="Wilson R."/>
            <person name="Durrens P."/>
            <person name="Jean G."/>
            <person name="Marck C."/>
            <person name="Martin T."/>
            <person name="Nikolski M."/>
            <person name="Rolland T."/>
            <person name="Seret M.-L."/>
            <person name="Casaregola S."/>
            <person name="Despons L."/>
            <person name="Fairhead C."/>
            <person name="Fischer G."/>
            <person name="Lafontaine I."/>
            <person name="Leh V."/>
            <person name="Lemaire M."/>
            <person name="de Montigny J."/>
            <person name="Neuveglise C."/>
            <person name="Thierry A."/>
            <person name="Blanc-Lenfle I."/>
            <person name="Bleykasten C."/>
            <person name="Diffels J."/>
            <person name="Fritsch E."/>
            <person name="Frangeul L."/>
            <person name="Goeffon A."/>
            <person name="Jauniaux N."/>
            <person name="Kachouri-Lafond R."/>
            <person name="Payen C."/>
            <person name="Potier S."/>
            <person name="Pribylova L."/>
            <person name="Ozanne C."/>
            <person name="Richard G.-F."/>
            <person name="Sacerdot C."/>
            <person name="Straub M.-L."/>
            <person name="Talla E."/>
        </authorList>
    </citation>
    <scope>NUCLEOTIDE SEQUENCE [LARGE SCALE GENOMIC DNA]</scope>
    <source>
        <strain evidence="5">ATCC 56472 / CBS 6340 / NRRL Y-8284</strain>
    </source>
</reference>
<dbReference type="KEGG" id="lth:KLTH0C01848g"/>
<evidence type="ECO:0000313" key="5">
    <source>
        <dbReference type="Proteomes" id="UP000002036"/>
    </source>
</evidence>
<feature type="region of interest" description="Disordered" evidence="3">
    <location>
        <begin position="1"/>
        <end position="20"/>
    </location>
</feature>
<dbReference type="Proteomes" id="UP000002036">
    <property type="component" value="Chromosome C"/>
</dbReference>
<evidence type="ECO:0000313" key="4">
    <source>
        <dbReference type="EMBL" id="CAR21871.1"/>
    </source>
</evidence>
<proteinExistence type="predicted"/>
<evidence type="ECO:0000256" key="2">
    <source>
        <dbReference type="ARBA" id="ARBA00022737"/>
    </source>
</evidence>
<accession>C5DDL0</accession>
<sequence>MHKKGQKSTKGTERHTKIRTGSDKAAFITPKRVRGGNTDGRSCDITDRFIPQLASGSAFRAAQRLKTLDFDSTEHVLEASPSPSHLSMPGFFTDLRTTRHYNSVVPSNTQPPSSKEDASVGDFQKLYRRYVADALGFQSTERVYQFSPLEAAVAASLTKTNTIATKYSANHSRVDPLLSVLCPRLVLPYLASQAFSHSLRTRSLVPAFQRPATRAKSYTPFRVLDAPSLRNDFYSNLVSWSPKTGNIAVGLGCAVYLWSDTRGAVNVLHYSYLQLRNDFVTCVSFSPFERYLLVGTKQGRLLLYDQVEDEEPSDEGGYKPLSVSSDRSLQGICCLSINGTATQLAVGGNDNSCTIWDISDLKNPRMEFLLPHKAAVKAVAFCPWSRSLLATGGGSKDRNIRFWHTRSGTLMKETKAPGQITSLIWSLRQKQIVATFGFGDVEKPTLVSVYSYPAMTPTIEVHSSTSLRVLSAAASPDHSSICVATNDETVRFYELWNLQDCPIFEAQERGIYGSDLIEYTEGIHKNRELIR</sequence>
<dbReference type="InterPro" id="IPR033010">
    <property type="entry name" value="Cdc20/Fizzy"/>
</dbReference>
<evidence type="ECO:0000256" key="3">
    <source>
        <dbReference type="SAM" id="MobiDB-lite"/>
    </source>
</evidence>
<dbReference type="OrthoDB" id="10263272at2759"/>
<protein>
    <submittedName>
        <fullName evidence="4">KLTH0C01848p</fullName>
    </submittedName>
</protein>
<dbReference type="AlphaFoldDB" id="C5DDL0"/>
<dbReference type="OMA" id="FCPWSRS"/>